<dbReference type="InterPro" id="IPR034660">
    <property type="entry name" value="DinB/YfiT-like"/>
</dbReference>
<protein>
    <recommendedName>
        <fullName evidence="1">Mycothiol-dependent maleylpyruvate isomerase metal-binding domain-containing protein</fullName>
    </recommendedName>
</protein>
<accession>A0A1E7KLG9</accession>
<evidence type="ECO:0000313" key="3">
    <source>
        <dbReference type="Proteomes" id="UP000176101"/>
    </source>
</evidence>
<dbReference type="Gene3D" id="1.20.120.450">
    <property type="entry name" value="dinb family like domain"/>
    <property type="match status" value="1"/>
</dbReference>
<evidence type="ECO:0000313" key="2">
    <source>
        <dbReference type="EMBL" id="OEV04809.1"/>
    </source>
</evidence>
<feature type="domain" description="Mycothiol-dependent maleylpyruvate isomerase metal-binding" evidence="1">
    <location>
        <begin position="15"/>
        <end position="138"/>
    </location>
</feature>
<keyword evidence="3" id="KW-1185">Reference proteome</keyword>
<dbReference type="RefSeq" id="WP_139140865.1">
    <property type="nucleotide sequence ID" value="NZ_LJGU01000112.1"/>
</dbReference>
<dbReference type="InterPro" id="IPR024344">
    <property type="entry name" value="MDMPI_metal-binding"/>
</dbReference>
<reference evidence="2 3" key="1">
    <citation type="journal article" date="2016" name="Front. Microbiol.">
        <title>Comparative Genomics Analysis of Streptomyces Species Reveals Their Adaptation to the Marine Environment and Their Diversity at the Genomic Level.</title>
        <authorList>
            <person name="Tian X."/>
            <person name="Zhang Z."/>
            <person name="Yang T."/>
            <person name="Chen M."/>
            <person name="Li J."/>
            <person name="Chen F."/>
            <person name="Yang J."/>
            <person name="Li W."/>
            <person name="Zhang B."/>
            <person name="Zhang Z."/>
            <person name="Wu J."/>
            <person name="Zhang C."/>
            <person name="Long L."/>
            <person name="Xiao J."/>
        </authorList>
    </citation>
    <scope>NUCLEOTIDE SEQUENCE [LARGE SCALE GENOMIC DNA]</scope>
    <source>
        <strain evidence="2 3">SCSIO 02100</strain>
    </source>
</reference>
<dbReference type="EMBL" id="LJGU01000112">
    <property type="protein sequence ID" value="OEV04809.1"/>
    <property type="molecule type" value="Genomic_DNA"/>
</dbReference>
<dbReference type="OrthoDB" id="5185819at2"/>
<dbReference type="SUPFAM" id="SSF109854">
    <property type="entry name" value="DinB/YfiT-like putative metalloenzymes"/>
    <property type="match status" value="1"/>
</dbReference>
<dbReference type="InterPro" id="IPR017520">
    <property type="entry name" value="CHP03086"/>
</dbReference>
<feature type="non-terminal residue" evidence="2">
    <location>
        <position position="157"/>
    </location>
</feature>
<dbReference type="Pfam" id="PF11716">
    <property type="entry name" value="MDMPI_N"/>
    <property type="match status" value="1"/>
</dbReference>
<dbReference type="GO" id="GO:0046872">
    <property type="term" value="F:metal ion binding"/>
    <property type="evidence" value="ECO:0007669"/>
    <property type="project" value="InterPro"/>
</dbReference>
<name>A0A1E7KLG9_9ACTN</name>
<sequence>MISAPQQTTDPRPLLERATEQLAGLIQSVRPEWLTHRTPCAEWDVRALLGHVVEATGRFAELGERGDGAAMAAPTTLTGIPDDGWSAAYAEARARLRAAWADETKLAGTYALPWGTVPGHVALSGLLMDAVTHTWDLARGLDGRPELDGELARAALE</sequence>
<proteinExistence type="predicted"/>
<dbReference type="NCBIfam" id="TIGR03086">
    <property type="entry name" value="TIGR03086 family metal-binding protein"/>
    <property type="match status" value="1"/>
</dbReference>
<gene>
    <name evidence="2" type="ORF">AN216_05710</name>
</gene>
<evidence type="ECO:0000259" key="1">
    <source>
        <dbReference type="Pfam" id="PF11716"/>
    </source>
</evidence>
<dbReference type="Proteomes" id="UP000176101">
    <property type="component" value="Unassembled WGS sequence"/>
</dbReference>
<comment type="caution">
    <text evidence="2">The sequence shown here is derived from an EMBL/GenBank/DDBJ whole genome shotgun (WGS) entry which is preliminary data.</text>
</comment>
<organism evidence="2 3">
    <name type="scientific">Streptomyces oceani</name>
    <dbReference type="NCBI Taxonomy" id="1075402"/>
    <lineage>
        <taxon>Bacteria</taxon>
        <taxon>Bacillati</taxon>
        <taxon>Actinomycetota</taxon>
        <taxon>Actinomycetes</taxon>
        <taxon>Kitasatosporales</taxon>
        <taxon>Streptomycetaceae</taxon>
        <taxon>Streptomyces</taxon>
    </lineage>
</organism>
<dbReference type="AlphaFoldDB" id="A0A1E7KLG9"/>
<dbReference type="NCBIfam" id="TIGR03083">
    <property type="entry name" value="maleylpyruvate isomerase family mycothiol-dependent enzyme"/>
    <property type="match status" value="1"/>
</dbReference>
<dbReference type="InterPro" id="IPR017517">
    <property type="entry name" value="Maleyloyr_isom"/>
</dbReference>